<feature type="transmembrane region" description="Helical" evidence="6">
    <location>
        <begin position="156"/>
        <end position="172"/>
    </location>
</feature>
<evidence type="ECO:0000313" key="8">
    <source>
        <dbReference type="EMBL" id="MCW8333415.1"/>
    </source>
</evidence>
<feature type="transmembrane region" description="Helical" evidence="6">
    <location>
        <begin position="63"/>
        <end position="85"/>
    </location>
</feature>
<dbReference type="Pfam" id="PF00892">
    <property type="entry name" value="EamA"/>
    <property type="match status" value="1"/>
</dbReference>
<dbReference type="RefSeq" id="WP_265686978.1">
    <property type="nucleotide sequence ID" value="NZ_JAKRRX010000024.1"/>
</dbReference>
<keyword evidence="5 6" id="KW-0472">Membrane</keyword>
<evidence type="ECO:0000256" key="1">
    <source>
        <dbReference type="ARBA" id="ARBA00004651"/>
    </source>
</evidence>
<feature type="transmembrane region" description="Helical" evidence="6">
    <location>
        <begin position="119"/>
        <end position="136"/>
    </location>
</feature>
<sequence length="306" mass="33138">MVNKNTLCGIAAIFLWSCLIGLARSVAESFGAIGGAALVYTVASLFLVLVMGKPKLSEFTPRYLLVGGALFVSYEICLALALGMANGRHQALEMAVINYLWPALTVLIAVIASKKPTHWLVYPSILLALVGVAWTITGDSGLSLEQLMNNVATNPAVYSMAFIGAFIWAIYCNVTKVLAKGQNAIVLFFIATASTLWIQYALSSEREMTFTLESTFTLLLTGIVMGSGYALWNVAILRGNMVLLATLSYFTPVFSTVFSSIILGISLSLPFWQGVAMVTIGSLICWWCTREKSNNSKVLEQVTAEK</sequence>
<keyword evidence="9" id="KW-1185">Reference proteome</keyword>
<dbReference type="PANTHER" id="PTHR42920:SF24">
    <property type="entry name" value="AROMATIC AMINO ACID EXPORTER YDDG"/>
    <property type="match status" value="1"/>
</dbReference>
<accession>A0A9X3HQE6</accession>
<feature type="domain" description="EamA" evidence="7">
    <location>
        <begin position="158"/>
        <end position="284"/>
    </location>
</feature>
<feature type="transmembrane region" description="Helical" evidence="6">
    <location>
        <begin position="184"/>
        <end position="202"/>
    </location>
</feature>
<dbReference type="InterPro" id="IPR000620">
    <property type="entry name" value="EamA_dom"/>
</dbReference>
<feature type="transmembrane region" description="Helical" evidence="6">
    <location>
        <begin position="242"/>
        <end position="265"/>
    </location>
</feature>
<dbReference type="Proteomes" id="UP001155586">
    <property type="component" value="Unassembled WGS sequence"/>
</dbReference>
<dbReference type="PANTHER" id="PTHR42920">
    <property type="entry name" value="OS03G0707200 PROTEIN-RELATED"/>
    <property type="match status" value="1"/>
</dbReference>
<organism evidence="8 9">
    <name type="scientific">Vibrio paucivorans</name>
    <dbReference type="NCBI Taxonomy" id="2829489"/>
    <lineage>
        <taxon>Bacteria</taxon>
        <taxon>Pseudomonadati</taxon>
        <taxon>Pseudomonadota</taxon>
        <taxon>Gammaproteobacteria</taxon>
        <taxon>Vibrionales</taxon>
        <taxon>Vibrionaceae</taxon>
        <taxon>Vibrio</taxon>
    </lineage>
</organism>
<comment type="caution">
    <text evidence="8">The sequence shown here is derived from an EMBL/GenBank/DDBJ whole genome shotgun (WGS) entry which is preliminary data.</text>
</comment>
<feature type="transmembrane region" description="Helical" evidence="6">
    <location>
        <begin position="33"/>
        <end position="51"/>
    </location>
</feature>
<evidence type="ECO:0000256" key="5">
    <source>
        <dbReference type="ARBA" id="ARBA00023136"/>
    </source>
</evidence>
<keyword evidence="3 6" id="KW-0812">Transmembrane</keyword>
<name>A0A9X3HQE6_9VIBR</name>
<protein>
    <submittedName>
        <fullName evidence="8">Aromatic amino acid DMT transporter YddG</fullName>
    </submittedName>
</protein>
<reference evidence="8" key="1">
    <citation type="submission" date="2022-02" db="EMBL/GenBank/DDBJ databases">
        <title>Vibrio sp. nov., a new bacterium isolated from Bohai sea, China.</title>
        <authorList>
            <person name="Yuan Y."/>
        </authorList>
    </citation>
    <scope>NUCLEOTIDE SEQUENCE</scope>
    <source>
        <strain evidence="8">DBSS07</strain>
    </source>
</reference>
<dbReference type="EMBL" id="JAKRRX010000024">
    <property type="protein sequence ID" value="MCW8333415.1"/>
    <property type="molecule type" value="Genomic_DNA"/>
</dbReference>
<dbReference type="AlphaFoldDB" id="A0A9X3HQE6"/>
<evidence type="ECO:0000259" key="7">
    <source>
        <dbReference type="Pfam" id="PF00892"/>
    </source>
</evidence>
<dbReference type="NCBIfam" id="NF008676">
    <property type="entry name" value="PRK11689.1"/>
    <property type="match status" value="1"/>
</dbReference>
<keyword evidence="2" id="KW-1003">Cell membrane</keyword>
<proteinExistence type="predicted"/>
<dbReference type="InterPro" id="IPR051258">
    <property type="entry name" value="Diverse_Substrate_Transporter"/>
</dbReference>
<keyword evidence="4 6" id="KW-1133">Transmembrane helix</keyword>
<evidence type="ECO:0000256" key="3">
    <source>
        <dbReference type="ARBA" id="ARBA00022692"/>
    </source>
</evidence>
<dbReference type="SUPFAM" id="SSF103481">
    <property type="entry name" value="Multidrug resistance efflux transporter EmrE"/>
    <property type="match status" value="2"/>
</dbReference>
<gene>
    <name evidence="8" type="primary">yddG</name>
    <name evidence="8" type="ORF">MD483_06220</name>
</gene>
<feature type="transmembrane region" description="Helical" evidence="6">
    <location>
        <begin position="271"/>
        <end position="289"/>
    </location>
</feature>
<evidence type="ECO:0000256" key="6">
    <source>
        <dbReference type="SAM" id="Phobius"/>
    </source>
</evidence>
<evidence type="ECO:0000256" key="4">
    <source>
        <dbReference type="ARBA" id="ARBA00022989"/>
    </source>
</evidence>
<dbReference type="GO" id="GO:0005886">
    <property type="term" value="C:plasma membrane"/>
    <property type="evidence" value="ECO:0007669"/>
    <property type="project" value="UniProtKB-SubCell"/>
</dbReference>
<dbReference type="InterPro" id="IPR037185">
    <property type="entry name" value="EmrE-like"/>
</dbReference>
<evidence type="ECO:0000313" key="9">
    <source>
        <dbReference type="Proteomes" id="UP001155586"/>
    </source>
</evidence>
<feature type="transmembrane region" description="Helical" evidence="6">
    <location>
        <begin position="91"/>
        <end position="112"/>
    </location>
</feature>
<comment type="subcellular location">
    <subcellularLocation>
        <location evidence="1">Cell membrane</location>
        <topology evidence="1">Multi-pass membrane protein</topology>
    </subcellularLocation>
</comment>
<feature type="transmembrane region" description="Helical" evidence="6">
    <location>
        <begin position="214"/>
        <end position="235"/>
    </location>
</feature>
<evidence type="ECO:0000256" key="2">
    <source>
        <dbReference type="ARBA" id="ARBA00022475"/>
    </source>
</evidence>